<feature type="domain" description="Flagellar hook-length control protein-like C-terminal" evidence="2">
    <location>
        <begin position="345"/>
        <end position="419"/>
    </location>
</feature>
<evidence type="ECO:0000313" key="3">
    <source>
        <dbReference type="EMBL" id="MCO5959982.1"/>
    </source>
</evidence>
<feature type="compositionally biased region" description="Polar residues" evidence="1">
    <location>
        <begin position="86"/>
        <end position="126"/>
    </location>
</feature>
<dbReference type="InterPro" id="IPR038610">
    <property type="entry name" value="FliK-like_C_sf"/>
</dbReference>
<gene>
    <name evidence="3" type="ORF">NBH21_24765</name>
</gene>
<proteinExistence type="predicted"/>
<dbReference type="Pfam" id="PF02120">
    <property type="entry name" value="Flg_hook"/>
    <property type="match status" value="1"/>
</dbReference>
<evidence type="ECO:0000313" key="4">
    <source>
        <dbReference type="Proteomes" id="UP001155380"/>
    </source>
</evidence>
<dbReference type="Gene3D" id="3.30.750.140">
    <property type="match status" value="1"/>
</dbReference>
<feature type="region of interest" description="Disordered" evidence="1">
    <location>
        <begin position="20"/>
        <end position="126"/>
    </location>
</feature>
<feature type="compositionally biased region" description="Low complexity" evidence="1">
    <location>
        <begin position="436"/>
        <end position="448"/>
    </location>
</feature>
<accession>A0AAJ1C199</accession>
<dbReference type="EMBL" id="JAMXLX010000013">
    <property type="protein sequence ID" value="MCO5959982.1"/>
    <property type="molecule type" value="Genomic_DNA"/>
</dbReference>
<keyword evidence="3" id="KW-0282">Flagellum</keyword>
<feature type="region of interest" description="Disordered" evidence="1">
    <location>
        <begin position="413"/>
        <end position="472"/>
    </location>
</feature>
<dbReference type="Proteomes" id="UP001155380">
    <property type="component" value="Unassembled WGS sequence"/>
</dbReference>
<dbReference type="RefSeq" id="WP_250913269.1">
    <property type="nucleotide sequence ID" value="NZ_JAMXLX010000013.1"/>
</dbReference>
<protein>
    <submittedName>
        <fullName evidence="3">Flagellar hook-length control protein FliK</fullName>
    </submittedName>
</protein>
<reference evidence="3" key="1">
    <citation type="submission" date="2022-06" db="EMBL/GenBank/DDBJ databases">
        <authorList>
            <person name="Sun Q."/>
        </authorList>
    </citation>
    <scope>NUCLEOTIDE SEQUENCE</scope>
    <source>
        <strain evidence="3">S101</strain>
    </source>
</reference>
<dbReference type="AlphaFoldDB" id="A0AAJ1C199"/>
<dbReference type="InterPro" id="IPR021136">
    <property type="entry name" value="Flagellar_hook_control-like_C"/>
</dbReference>
<organism evidence="3 4">
    <name type="scientific">Ciceribacter sichuanensis</name>
    <dbReference type="NCBI Taxonomy" id="2949647"/>
    <lineage>
        <taxon>Bacteria</taxon>
        <taxon>Pseudomonadati</taxon>
        <taxon>Pseudomonadota</taxon>
        <taxon>Alphaproteobacteria</taxon>
        <taxon>Hyphomicrobiales</taxon>
        <taxon>Rhizobiaceae</taxon>
        <taxon>Ciceribacter</taxon>
    </lineage>
</organism>
<name>A0AAJ1C199_9HYPH</name>
<evidence type="ECO:0000256" key="1">
    <source>
        <dbReference type="SAM" id="MobiDB-lite"/>
    </source>
</evidence>
<comment type="caution">
    <text evidence="3">The sequence shown here is derived from an EMBL/GenBank/DDBJ whole genome shotgun (WGS) entry which is preliminary data.</text>
</comment>
<evidence type="ECO:0000259" key="2">
    <source>
        <dbReference type="Pfam" id="PF02120"/>
    </source>
</evidence>
<keyword evidence="3" id="KW-0969">Cilium</keyword>
<keyword evidence="3" id="KW-0966">Cell projection</keyword>
<sequence>MMNVVNTAAKATSEMISMTGAGAKSSQASDEDAFSKTLNAFDGEKPESYSDEGEAKGATPAPEGDVPDLSEEAKVQVAPPREVPASSETDLASLSEQMSTGQPAQQPDTTDGKTTSTASEKPGANSQKLAEIAAALAMSTTDGGVTDTKALAAALKKLADSAKTDTDLPTDAADETVDTASTDTSTLDDMLSLLSLPLAGGQTEQTAVAASEFNAAQQGAINGIDALATGARALPEQAGQDVASGDDASSTEDGAVFRFQRSDSAAAGVDMYVAPGTDGSVDVDVSAPTAKDAPVVQVVDSRRYLGLAPNSNALSVASTIANDPQWATALDPASKLANSALFASTGNVVHTLKIQMNPVELGNITATMRLVGEDLSIHLTVHSSSAYRELTNDSNSIMDALKAQGFSVDQISVSMSSSSDKSGDNAAGGRQASDMGQSQQQGNRQSGGDARQADQFDRTSSGSATAGGNDAGVVEGTVAAGAGSARPEHVYL</sequence>